<keyword evidence="2" id="KW-0677">Repeat</keyword>
<dbReference type="PANTHER" id="PTHR47941">
    <property type="entry name" value="PENTATRICOPEPTIDE REPEAT-CONTAINING PROTEIN 3, MITOCHONDRIAL"/>
    <property type="match status" value="1"/>
</dbReference>
<feature type="repeat" description="PPR" evidence="3">
    <location>
        <begin position="19"/>
        <end position="53"/>
    </location>
</feature>
<evidence type="ECO:0000313" key="4">
    <source>
        <dbReference type="EMBL" id="KDO49464.1"/>
    </source>
</evidence>
<proteinExistence type="inferred from homology"/>
<protein>
    <recommendedName>
        <fullName evidence="6">Pentacotripeptide-repeat region of PRORP domain-containing protein</fullName>
    </recommendedName>
</protein>
<dbReference type="STRING" id="2711.A0A067E2L1"/>
<evidence type="ECO:0000256" key="1">
    <source>
        <dbReference type="ARBA" id="ARBA00007626"/>
    </source>
</evidence>
<accession>A0A067E2L1</accession>
<name>A0A067E2L1_CITSI</name>
<sequence length="71" mass="7705">MDEANGLAELMIQRGVNPDTSTCNALMDGFCLADRFDRARELLVSMGSKGCKQDAFSHSILINGGSARIRK</sequence>
<dbReference type="AlphaFoldDB" id="A0A067E2L1"/>
<dbReference type="EMBL" id="KK785109">
    <property type="protein sequence ID" value="KDO49464.1"/>
    <property type="molecule type" value="Genomic_DNA"/>
</dbReference>
<dbReference type="InterPro" id="IPR002885">
    <property type="entry name" value="PPR_rpt"/>
</dbReference>
<evidence type="ECO:0000313" key="5">
    <source>
        <dbReference type="Proteomes" id="UP000027120"/>
    </source>
</evidence>
<dbReference type="Gene3D" id="1.25.40.10">
    <property type="entry name" value="Tetratricopeptide repeat domain"/>
    <property type="match status" value="1"/>
</dbReference>
<evidence type="ECO:0000256" key="3">
    <source>
        <dbReference type="PROSITE-ProRule" id="PRU00708"/>
    </source>
</evidence>
<dbReference type="SMR" id="A0A067E2L1"/>
<keyword evidence="5" id="KW-1185">Reference proteome</keyword>
<comment type="similarity">
    <text evidence="1">Belongs to the PPR family. P subfamily.</text>
</comment>
<dbReference type="Proteomes" id="UP000027120">
    <property type="component" value="Unassembled WGS sequence"/>
</dbReference>
<dbReference type="Pfam" id="PF13041">
    <property type="entry name" value="PPR_2"/>
    <property type="match status" value="1"/>
</dbReference>
<evidence type="ECO:0008006" key="6">
    <source>
        <dbReference type="Google" id="ProtNLM"/>
    </source>
</evidence>
<evidence type="ECO:0000256" key="2">
    <source>
        <dbReference type="ARBA" id="ARBA00022737"/>
    </source>
</evidence>
<dbReference type="NCBIfam" id="TIGR00756">
    <property type="entry name" value="PPR"/>
    <property type="match status" value="1"/>
</dbReference>
<dbReference type="PROSITE" id="PS51375">
    <property type="entry name" value="PPR"/>
    <property type="match status" value="1"/>
</dbReference>
<organism evidence="4 5">
    <name type="scientific">Citrus sinensis</name>
    <name type="common">Sweet orange</name>
    <name type="synonym">Citrus aurantium var. sinensis</name>
    <dbReference type="NCBI Taxonomy" id="2711"/>
    <lineage>
        <taxon>Eukaryota</taxon>
        <taxon>Viridiplantae</taxon>
        <taxon>Streptophyta</taxon>
        <taxon>Embryophyta</taxon>
        <taxon>Tracheophyta</taxon>
        <taxon>Spermatophyta</taxon>
        <taxon>Magnoliopsida</taxon>
        <taxon>eudicotyledons</taxon>
        <taxon>Gunneridae</taxon>
        <taxon>Pentapetalae</taxon>
        <taxon>rosids</taxon>
        <taxon>malvids</taxon>
        <taxon>Sapindales</taxon>
        <taxon>Rutaceae</taxon>
        <taxon>Aurantioideae</taxon>
        <taxon>Citrus</taxon>
    </lineage>
</organism>
<reference evidence="4 5" key="1">
    <citation type="submission" date="2014-04" db="EMBL/GenBank/DDBJ databases">
        <authorList>
            <consortium name="International Citrus Genome Consortium"/>
            <person name="Gmitter F."/>
            <person name="Chen C."/>
            <person name="Farmerie W."/>
            <person name="Harkins T."/>
            <person name="Desany B."/>
            <person name="Mohiuddin M."/>
            <person name="Kodira C."/>
            <person name="Borodovsky M."/>
            <person name="Lomsadze A."/>
            <person name="Burns P."/>
            <person name="Jenkins J."/>
            <person name="Prochnik S."/>
            <person name="Shu S."/>
            <person name="Chapman J."/>
            <person name="Pitluck S."/>
            <person name="Schmutz J."/>
            <person name="Rokhsar D."/>
        </authorList>
    </citation>
    <scope>NUCLEOTIDE SEQUENCE</scope>
</reference>
<dbReference type="InterPro" id="IPR011990">
    <property type="entry name" value="TPR-like_helical_dom_sf"/>
</dbReference>
<gene>
    <name evidence="4" type="ORF">CISIN_1g042276mg</name>
</gene>